<evidence type="ECO:0000256" key="2">
    <source>
        <dbReference type="ARBA" id="ARBA00022679"/>
    </source>
</evidence>
<gene>
    <name evidence="7" type="ORF">ACFSGJ_18925</name>
</gene>
<dbReference type="Gene3D" id="3.40.50.300">
    <property type="entry name" value="P-loop containing nucleotide triphosphate hydrolases"/>
    <property type="match status" value="1"/>
</dbReference>
<dbReference type="Proteomes" id="UP001597353">
    <property type="component" value="Unassembled WGS sequence"/>
</dbReference>
<keyword evidence="4" id="KW-1133">Transmembrane helix</keyword>
<dbReference type="RefSeq" id="WP_390265508.1">
    <property type="nucleotide sequence ID" value="NZ_JBHUGH010000037.1"/>
</dbReference>
<organism evidence="7 8">
    <name type="scientific">Halodurantibacterium flavum</name>
    <dbReference type="NCBI Taxonomy" id="1382802"/>
    <lineage>
        <taxon>Bacteria</taxon>
        <taxon>Pseudomonadati</taxon>
        <taxon>Pseudomonadota</taxon>
        <taxon>Alphaproteobacteria</taxon>
        <taxon>Rhodobacterales</taxon>
        <taxon>Paracoccaceae</taxon>
        <taxon>Halodurantibacterium</taxon>
    </lineage>
</organism>
<dbReference type="Pfam" id="PF03567">
    <property type="entry name" value="Sulfotransfer_2"/>
    <property type="match status" value="1"/>
</dbReference>
<keyword evidence="2" id="KW-0808">Transferase</keyword>
<dbReference type="InterPro" id="IPR010635">
    <property type="entry name" value="Heparan_SO4-6-sulfoTrfase"/>
</dbReference>
<dbReference type="SUPFAM" id="SSF52540">
    <property type="entry name" value="P-loop containing nucleoside triphosphate hydrolases"/>
    <property type="match status" value="1"/>
</dbReference>
<keyword evidence="6" id="KW-0325">Glycoprotein</keyword>
<sequence length="268" mass="30950">MTSFSDFKRLPVEAYCNRLRASGGLWIFHHIPKTAGSSLTRELRIILPPYRNICAEEVPGQAEDRNAQLMQAVEVFLRDSSSTSFRSASGHLRWPHILRIQEGFPNAKLFTFLRDPVDRVVSDYRYAKTPKHPSHEVFQKRFPSLEHYIESPEAQNKMWKFLTGKKDAVSTSVRSVFDSYTFVGLLESIESDFLFFSSINGCPRRMGARANVTKPQTDNVVEMDRSLRERIESLNPRDMELYSTVKQVLDAKRQEMQAQVEARRALWS</sequence>
<reference evidence="8" key="1">
    <citation type="journal article" date="2019" name="Int. J. Syst. Evol. Microbiol.">
        <title>The Global Catalogue of Microorganisms (GCM) 10K type strain sequencing project: providing services to taxonomists for standard genome sequencing and annotation.</title>
        <authorList>
            <consortium name="The Broad Institute Genomics Platform"/>
            <consortium name="The Broad Institute Genome Sequencing Center for Infectious Disease"/>
            <person name="Wu L."/>
            <person name="Ma J."/>
        </authorList>
    </citation>
    <scope>NUCLEOTIDE SEQUENCE [LARGE SCALE GENOMIC DNA]</scope>
    <source>
        <strain evidence="8">CGMCC 4.7242</strain>
    </source>
</reference>
<proteinExistence type="predicted"/>
<dbReference type="EMBL" id="JBHUGH010000037">
    <property type="protein sequence ID" value="MFD1914280.1"/>
    <property type="molecule type" value="Genomic_DNA"/>
</dbReference>
<evidence type="ECO:0000256" key="5">
    <source>
        <dbReference type="ARBA" id="ARBA00023136"/>
    </source>
</evidence>
<keyword evidence="3" id="KW-0812">Transmembrane</keyword>
<evidence type="ECO:0000256" key="3">
    <source>
        <dbReference type="ARBA" id="ARBA00022692"/>
    </source>
</evidence>
<accession>A0ABW4S9I4</accession>
<dbReference type="InterPro" id="IPR005331">
    <property type="entry name" value="Sulfotransferase"/>
</dbReference>
<dbReference type="PANTHER" id="PTHR12812">
    <property type="entry name" value="HEPARAN SULFATE 6-O-SULFOTRANSFERASE 3"/>
    <property type="match status" value="1"/>
</dbReference>
<name>A0ABW4S9I4_9RHOB</name>
<comment type="subcellular location">
    <subcellularLocation>
        <location evidence="1">Membrane</location>
        <topology evidence="1">Single-pass membrane protein</topology>
    </subcellularLocation>
</comment>
<evidence type="ECO:0000256" key="1">
    <source>
        <dbReference type="ARBA" id="ARBA00004167"/>
    </source>
</evidence>
<evidence type="ECO:0000256" key="6">
    <source>
        <dbReference type="ARBA" id="ARBA00023180"/>
    </source>
</evidence>
<comment type="caution">
    <text evidence="7">The sequence shown here is derived from an EMBL/GenBank/DDBJ whole genome shotgun (WGS) entry which is preliminary data.</text>
</comment>
<evidence type="ECO:0000313" key="7">
    <source>
        <dbReference type="EMBL" id="MFD1914280.1"/>
    </source>
</evidence>
<dbReference type="InterPro" id="IPR027417">
    <property type="entry name" value="P-loop_NTPase"/>
</dbReference>
<evidence type="ECO:0000256" key="4">
    <source>
        <dbReference type="ARBA" id="ARBA00022989"/>
    </source>
</evidence>
<protein>
    <submittedName>
        <fullName evidence="7">Sulfotransferase family 2 domain-containing protein</fullName>
    </submittedName>
</protein>
<keyword evidence="5" id="KW-0472">Membrane</keyword>
<keyword evidence="8" id="KW-1185">Reference proteome</keyword>
<evidence type="ECO:0000313" key="8">
    <source>
        <dbReference type="Proteomes" id="UP001597353"/>
    </source>
</evidence>
<dbReference type="PANTHER" id="PTHR12812:SF0">
    <property type="entry name" value="HEPARAN-SULFATE 6-O-SULFOTRANSFERASE"/>
    <property type="match status" value="1"/>
</dbReference>